<keyword evidence="3" id="KW-1185">Reference proteome</keyword>
<dbReference type="PANTHER" id="PTHR36390">
    <property type="entry name" value="MYOSIN HEAVY CHAIN-LIKE PROTEIN"/>
    <property type="match status" value="1"/>
</dbReference>
<protein>
    <submittedName>
        <fullName evidence="2">Uncharacterized protein</fullName>
    </submittedName>
</protein>
<evidence type="ECO:0000256" key="1">
    <source>
        <dbReference type="SAM" id="Coils"/>
    </source>
</evidence>
<dbReference type="PANTHER" id="PTHR36390:SF1">
    <property type="entry name" value="MYOSIN HEAVY CHAIN-LIKE PROTEIN"/>
    <property type="match status" value="1"/>
</dbReference>
<evidence type="ECO:0000313" key="2">
    <source>
        <dbReference type="EMBL" id="KAK8963704.1"/>
    </source>
</evidence>
<sequence>MDSDCSTSLESRPNGKKHIKQLEKELMNCSLEIGYLQDELGVRNIGGNCKYEDFKNYLTRIEELEAAISYAALESQCEIESLKLEMIAMEERCFQAESLSQQMAEDKAKMQEVLEECKMQLHEAHDTIGFLEMENNELKLVLKGSERRFKGLHYKVEEHLSNWLKDISGIGASMHVESHKNFSPVLNGNHSSLNGYCTCEEVLCPLVSKLILLETWDENVKNELQEMANQVQKSELLVKKLKEELREEKLKAKEEAEDLTQAMAELRYEITGMLEEECKHRASIEQASLRRIQDLEEQTWYGLCWLTFLSNGMYRVGLSPSHIFDEIIHISFEGAKLCGLERHSNALAEYPWLYHSFNACFSDGQE</sequence>
<name>A0ABR2MHS8_9ASPA</name>
<accession>A0ABR2MHS8</accession>
<evidence type="ECO:0000313" key="3">
    <source>
        <dbReference type="Proteomes" id="UP001412067"/>
    </source>
</evidence>
<organism evidence="2 3">
    <name type="scientific">Platanthera guangdongensis</name>
    <dbReference type="NCBI Taxonomy" id="2320717"/>
    <lineage>
        <taxon>Eukaryota</taxon>
        <taxon>Viridiplantae</taxon>
        <taxon>Streptophyta</taxon>
        <taxon>Embryophyta</taxon>
        <taxon>Tracheophyta</taxon>
        <taxon>Spermatophyta</taxon>
        <taxon>Magnoliopsida</taxon>
        <taxon>Liliopsida</taxon>
        <taxon>Asparagales</taxon>
        <taxon>Orchidaceae</taxon>
        <taxon>Orchidoideae</taxon>
        <taxon>Orchideae</taxon>
        <taxon>Orchidinae</taxon>
        <taxon>Platanthera</taxon>
    </lineage>
</organism>
<comment type="caution">
    <text evidence="2">The sequence shown here is derived from an EMBL/GenBank/DDBJ whole genome shotgun (WGS) entry which is preliminary data.</text>
</comment>
<reference evidence="2 3" key="1">
    <citation type="journal article" date="2022" name="Nat. Plants">
        <title>Genomes of leafy and leafless Platanthera orchids illuminate the evolution of mycoheterotrophy.</title>
        <authorList>
            <person name="Li M.H."/>
            <person name="Liu K.W."/>
            <person name="Li Z."/>
            <person name="Lu H.C."/>
            <person name="Ye Q.L."/>
            <person name="Zhang D."/>
            <person name="Wang J.Y."/>
            <person name="Li Y.F."/>
            <person name="Zhong Z.M."/>
            <person name="Liu X."/>
            <person name="Yu X."/>
            <person name="Liu D.K."/>
            <person name="Tu X.D."/>
            <person name="Liu B."/>
            <person name="Hao Y."/>
            <person name="Liao X.Y."/>
            <person name="Jiang Y.T."/>
            <person name="Sun W.H."/>
            <person name="Chen J."/>
            <person name="Chen Y.Q."/>
            <person name="Ai Y."/>
            <person name="Zhai J.W."/>
            <person name="Wu S.S."/>
            <person name="Zhou Z."/>
            <person name="Hsiao Y.Y."/>
            <person name="Wu W.L."/>
            <person name="Chen Y.Y."/>
            <person name="Lin Y.F."/>
            <person name="Hsu J.L."/>
            <person name="Li C.Y."/>
            <person name="Wang Z.W."/>
            <person name="Zhao X."/>
            <person name="Zhong W.Y."/>
            <person name="Ma X.K."/>
            <person name="Ma L."/>
            <person name="Huang J."/>
            <person name="Chen G.Z."/>
            <person name="Huang M.Z."/>
            <person name="Huang L."/>
            <person name="Peng D.H."/>
            <person name="Luo Y.B."/>
            <person name="Zou S.Q."/>
            <person name="Chen S.P."/>
            <person name="Lan S."/>
            <person name="Tsai W.C."/>
            <person name="Van de Peer Y."/>
            <person name="Liu Z.J."/>
        </authorList>
    </citation>
    <scope>NUCLEOTIDE SEQUENCE [LARGE SCALE GENOMIC DNA]</scope>
    <source>
        <strain evidence="2">Lor288</strain>
    </source>
</reference>
<dbReference type="EMBL" id="JBBWWR010000007">
    <property type="protein sequence ID" value="KAK8963704.1"/>
    <property type="molecule type" value="Genomic_DNA"/>
</dbReference>
<gene>
    <name evidence="2" type="ORF">KSP40_PGU009715</name>
</gene>
<keyword evidence="1" id="KW-0175">Coiled coil</keyword>
<feature type="coiled-coil region" evidence="1">
    <location>
        <begin position="72"/>
        <end position="116"/>
    </location>
</feature>
<feature type="coiled-coil region" evidence="1">
    <location>
        <begin position="213"/>
        <end position="276"/>
    </location>
</feature>
<proteinExistence type="predicted"/>
<dbReference type="Proteomes" id="UP001412067">
    <property type="component" value="Unassembled WGS sequence"/>
</dbReference>